<proteinExistence type="predicted"/>
<dbReference type="GeneID" id="68870969"/>
<protein>
    <recommendedName>
        <fullName evidence="3">DUF1289 domain-containing protein</fullName>
    </recommendedName>
</protein>
<comment type="caution">
    <text evidence="1">The sequence shown here is derived from an EMBL/GenBank/DDBJ whole genome shotgun (WGS) entry which is preliminary data.</text>
</comment>
<evidence type="ECO:0000313" key="2">
    <source>
        <dbReference type="Proteomes" id="UP000027746"/>
    </source>
</evidence>
<accession>A0A073JEQ9</accession>
<name>A0A073JEQ9_9RHOB</name>
<dbReference type="AlphaFoldDB" id="A0A073JEQ9"/>
<gene>
    <name evidence="1" type="ORF">SUH3_18290</name>
</gene>
<organism evidence="1 2">
    <name type="scientific">Pseudosulfitobacter pseudonitzschiae</name>
    <dbReference type="NCBI Taxonomy" id="1402135"/>
    <lineage>
        <taxon>Bacteria</taxon>
        <taxon>Pseudomonadati</taxon>
        <taxon>Pseudomonadota</taxon>
        <taxon>Alphaproteobacteria</taxon>
        <taxon>Rhodobacterales</taxon>
        <taxon>Roseobacteraceae</taxon>
        <taxon>Pseudosulfitobacter</taxon>
    </lineage>
</organism>
<keyword evidence="2" id="KW-1185">Reference proteome</keyword>
<dbReference type="OrthoDB" id="7906652at2"/>
<evidence type="ECO:0008006" key="3">
    <source>
        <dbReference type="Google" id="ProtNLM"/>
    </source>
</evidence>
<sequence length="83" mass="9399">MPKLPSPCIDVCKYKRAGHCIACSMTKPQKKAFKSLKKEDQRHGFVQLVMAQQAQMGKFRAWPAVYEKKCRKKGVAVPHLPEG</sequence>
<dbReference type="Proteomes" id="UP000027746">
    <property type="component" value="Unassembled WGS sequence"/>
</dbReference>
<dbReference type="EMBL" id="JAMD01000004">
    <property type="protein sequence ID" value="KEJ96212.1"/>
    <property type="molecule type" value="Genomic_DNA"/>
</dbReference>
<dbReference type="Pfam" id="PF06945">
    <property type="entry name" value="DUF1289"/>
    <property type="match status" value="1"/>
</dbReference>
<dbReference type="InterPro" id="IPR010710">
    <property type="entry name" value="DUF1289"/>
</dbReference>
<evidence type="ECO:0000313" key="1">
    <source>
        <dbReference type="EMBL" id="KEJ96212.1"/>
    </source>
</evidence>
<dbReference type="RefSeq" id="WP_037925370.1">
    <property type="nucleotide sequence ID" value="NZ_CP054599.1"/>
</dbReference>
<reference evidence="1 2" key="1">
    <citation type="submission" date="2014-01" db="EMBL/GenBank/DDBJ databases">
        <title>Sulfitobacter sp. H3 (MCCC 1A00686) Genome Sequencing.</title>
        <authorList>
            <person name="Lai Q."/>
            <person name="Hong Z."/>
        </authorList>
    </citation>
    <scope>NUCLEOTIDE SEQUENCE [LARGE SCALE GENOMIC DNA]</scope>
    <source>
        <strain evidence="1 2">H3</strain>
    </source>
</reference>